<dbReference type="AlphaFoldDB" id="A0A645DE71"/>
<sequence>MPVTSATRFEAITSGKADLECGSTTSNLERQKTVAFSPTFFVAGTKLLVRRGSPVRDYTQLKGRKVAVTAGTTNEKTMQNLSQRLHLNLQIMSMRDHAESFAQGASGAADAFATDDVLLYGLIAETPNGRNLYSVVGDFLSYDPYGVMFRRDDPQFARLVTDAFQALAVDGEIARQYTRWFQRRLPSGQTLNLPMSPQLEVILESLAATQKE</sequence>
<keyword evidence="3" id="KW-0732">Signal</keyword>
<dbReference type="PANTHER" id="PTHR30085:SF2">
    <property type="entry name" value="GLUTAMATE_ASPARTATE IMPORT SOLUTE-BINDING PROTEIN"/>
    <property type="match status" value="1"/>
</dbReference>
<evidence type="ECO:0000259" key="4">
    <source>
        <dbReference type="SMART" id="SM00062"/>
    </source>
</evidence>
<dbReference type="GO" id="GO:0005576">
    <property type="term" value="C:extracellular region"/>
    <property type="evidence" value="ECO:0007669"/>
    <property type="project" value="TreeGrafter"/>
</dbReference>
<evidence type="ECO:0000256" key="1">
    <source>
        <dbReference type="ARBA" id="ARBA00010333"/>
    </source>
</evidence>
<dbReference type="Gene3D" id="3.40.190.10">
    <property type="entry name" value="Periplasmic binding protein-like II"/>
    <property type="match status" value="2"/>
</dbReference>
<dbReference type="PANTHER" id="PTHR30085">
    <property type="entry name" value="AMINO ACID ABC TRANSPORTER PERMEASE"/>
    <property type="match status" value="1"/>
</dbReference>
<keyword evidence="2" id="KW-0813">Transport</keyword>
<dbReference type="SUPFAM" id="SSF53850">
    <property type="entry name" value="Periplasmic binding protein-like II"/>
    <property type="match status" value="1"/>
</dbReference>
<evidence type="ECO:0000256" key="3">
    <source>
        <dbReference type="ARBA" id="ARBA00022729"/>
    </source>
</evidence>
<dbReference type="SMART" id="SM00062">
    <property type="entry name" value="PBPb"/>
    <property type="match status" value="1"/>
</dbReference>
<comment type="similarity">
    <text evidence="1">Belongs to the bacterial solute-binding protein 3 family.</text>
</comment>
<dbReference type="InterPro" id="IPR051455">
    <property type="entry name" value="Bact_solute-bind_prot3"/>
</dbReference>
<proteinExistence type="inferred from homology"/>
<dbReference type="GO" id="GO:0006865">
    <property type="term" value="P:amino acid transport"/>
    <property type="evidence" value="ECO:0007669"/>
    <property type="project" value="TreeGrafter"/>
</dbReference>
<organism evidence="5">
    <name type="scientific">bioreactor metagenome</name>
    <dbReference type="NCBI Taxonomy" id="1076179"/>
    <lineage>
        <taxon>unclassified sequences</taxon>
        <taxon>metagenomes</taxon>
        <taxon>ecological metagenomes</taxon>
    </lineage>
</organism>
<feature type="domain" description="Solute-binding protein family 3/N-terminal" evidence="4">
    <location>
        <begin position="1"/>
        <end position="184"/>
    </location>
</feature>
<comment type="caution">
    <text evidence="5">The sequence shown here is derived from an EMBL/GenBank/DDBJ whole genome shotgun (WGS) entry which is preliminary data.</text>
</comment>
<dbReference type="InterPro" id="IPR001638">
    <property type="entry name" value="Solute-binding_3/MltF_N"/>
</dbReference>
<reference evidence="5" key="1">
    <citation type="submission" date="2019-08" db="EMBL/GenBank/DDBJ databases">
        <authorList>
            <person name="Kucharzyk K."/>
            <person name="Murdoch R.W."/>
            <person name="Higgins S."/>
            <person name="Loffler F."/>
        </authorList>
    </citation>
    <scope>NUCLEOTIDE SEQUENCE</scope>
</reference>
<dbReference type="Pfam" id="PF00497">
    <property type="entry name" value="SBP_bac_3"/>
    <property type="match status" value="1"/>
</dbReference>
<dbReference type="CDD" id="cd13688">
    <property type="entry name" value="PBP2_GltI_DEBP"/>
    <property type="match status" value="1"/>
</dbReference>
<name>A0A645DE71_9ZZZZ</name>
<dbReference type="GO" id="GO:0030288">
    <property type="term" value="C:outer membrane-bounded periplasmic space"/>
    <property type="evidence" value="ECO:0007669"/>
    <property type="project" value="TreeGrafter"/>
</dbReference>
<accession>A0A645DE71</accession>
<gene>
    <name evidence="5" type="primary">gltI_4</name>
    <name evidence="5" type="ORF">SDC9_134611</name>
</gene>
<evidence type="ECO:0000256" key="2">
    <source>
        <dbReference type="ARBA" id="ARBA00022448"/>
    </source>
</evidence>
<evidence type="ECO:0000313" key="5">
    <source>
        <dbReference type="EMBL" id="MPM87515.1"/>
    </source>
</evidence>
<dbReference type="EMBL" id="VSSQ01035318">
    <property type="protein sequence ID" value="MPM87515.1"/>
    <property type="molecule type" value="Genomic_DNA"/>
</dbReference>
<protein>
    <submittedName>
        <fullName evidence="5">Glutamate/aspartate import solute-binding protein</fullName>
    </submittedName>
</protein>